<dbReference type="GO" id="GO:0070012">
    <property type="term" value="F:oligopeptidase activity"/>
    <property type="evidence" value="ECO:0007669"/>
    <property type="project" value="TreeGrafter"/>
</dbReference>
<keyword evidence="10" id="KW-1185">Reference proteome</keyword>
<feature type="domain" description="Peptidase S9 prolyl oligopeptidase catalytic" evidence="7">
    <location>
        <begin position="483"/>
        <end position="696"/>
    </location>
</feature>
<dbReference type="Gene3D" id="3.40.50.1820">
    <property type="entry name" value="alpha/beta hydrolase"/>
    <property type="match status" value="1"/>
</dbReference>
<name>A0AAC9FGF4_SPHMC</name>
<dbReference type="InterPro" id="IPR029058">
    <property type="entry name" value="AB_hydrolase_fold"/>
</dbReference>
<dbReference type="GO" id="GO:0004252">
    <property type="term" value="F:serine-type endopeptidase activity"/>
    <property type="evidence" value="ECO:0007669"/>
    <property type="project" value="UniProtKB-EC"/>
</dbReference>
<dbReference type="InterPro" id="IPR023302">
    <property type="entry name" value="Pept_S9A_N"/>
</dbReference>
<dbReference type="InterPro" id="IPR002471">
    <property type="entry name" value="Pept_S9_AS"/>
</dbReference>
<feature type="domain" description="Peptidase S9A N-terminal" evidence="8">
    <location>
        <begin position="26"/>
        <end position="427"/>
    </location>
</feature>
<dbReference type="EC" id="3.4.21.26" evidence="3"/>
<comment type="similarity">
    <text evidence="2">Belongs to the peptidase S9A family.</text>
</comment>
<evidence type="ECO:0000256" key="1">
    <source>
        <dbReference type="ARBA" id="ARBA00001070"/>
    </source>
</evidence>
<dbReference type="InterPro" id="IPR001375">
    <property type="entry name" value="Peptidase_S9_cat"/>
</dbReference>
<dbReference type="SUPFAM" id="SSF50993">
    <property type="entry name" value="Peptidase/esterase 'gauge' domain"/>
    <property type="match status" value="1"/>
</dbReference>
<dbReference type="FunFam" id="3.40.50.1820:FF:000005">
    <property type="entry name" value="Prolyl endopeptidase"/>
    <property type="match status" value="1"/>
</dbReference>
<evidence type="ECO:0000313" key="10">
    <source>
        <dbReference type="Proteomes" id="UP000076088"/>
    </source>
</evidence>
<evidence type="ECO:0000259" key="7">
    <source>
        <dbReference type="Pfam" id="PF00326"/>
    </source>
</evidence>
<keyword evidence="5" id="KW-0378">Hydrolase</keyword>
<dbReference type="EMBL" id="CP013344">
    <property type="protein sequence ID" value="AMU91453.1"/>
    <property type="molecule type" value="Genomic_DNA"/>
</dbReference>
<dbReference type="PANTHER" id="PTHR42881:SF2">
    <property type="entry name" value="PROLYL ENDOPEPTIDASE"/>
    <property type="match status" value="1"/>
</dbReference>
<accession>A0AAC9FGF4</accession>
<reference evidence="9 10" key="2">
    <citation type="journal article" date="2016" name="Genome Announc.">
        <title>Complete Genome Sequence of Sphingopyxis macrogoltabida Strain 203N (NBRC 111659), a Polyethylene Glycol Degrader.</title>
        <authorList>
            <person name="Ohtsubo Y."/>
            <person name="Nonoyama S."/>
            <person name="Nagata Y."/>
            <person name="Numata M."/>
            <person name="Tsuchikane K."/>
            <person name="Hosoyama A."/>
            <person name="Yamazoe A."/>
            <person name="Tsuda M."/>
            <person name="Fujita N."/>
            <person name="Kawai F."/>
        </authorList>
    </citation>
    <scope>NUCLEOTIDE SEQUENCE [LARGE SCALE GENOMIC DNA]</scope>
    <source>
        <strain evidence="9 10">203N</strain>
    </source>
</reference>
<organism evidence="9 10">
    <name type="scientific">Sphingopyxis macrogoltabida</name>
    <name type="common">Sphingomonas macrogoltabidus</name>
    <dbReference type="NCBI Taxonomy" id="33050"/>
    <lineage>
        <taxon>Bacteria</taxon>
        <taxon>Pseudomonadati</taxon>
        <taxon>Pseudomonadota</taxon>
        <taxon>Alphaproteobacteria</taxon>
        <taxon>Sphingomonadales</taxon>
        <taxon>Sphingomonadaceae</taxon>
        <taxon>Sphingopyxis</taxon>
    </lineage>
</organism>
<evidence type="ECO:0000256" key="6">
    <source>
        <dbReference type="ARBA" id="ARBA00022825"/>
    </source>
</evidence>
<dbReference type="GO" id="GO:0005829">
    <property type="term" value="C:cytosol"/>
    <property type="evidence" value="ECO:0007669"/>
    <property type="project" value="TreeGrafter"/>
</dbReference>
<protein>
    <recommendedName>
        <fullName evidence="3">prolyl oligopeptidase</fullName>
        <ecNumber evidence="3">3.4.21.26</ecNumber>
    </recommendedName>
</protein>
<dbReference type="PROSITE" id="PS00708">
    <property type="entry name" value="PRO_ENDOPEP_SER"/>
    <property type="match status" value="1"/>
</dbReference>
<evidence type="ECO:0000256" key="5">
    <source>
        <dbReference type="ARBA" id="ARBA00022801"/>
    </source>
</evidence>
<dbReference type="PRINTS" id="PR00862">
    <property type="entry name" value="PROLIGOPTASE"/>
</dbReference>
<keyword evidence="4" id="KW-0645">Protease</keyword>
<proteinExistence type="inferred from homology"/>
<sequence>MLMTPPAVRAAPETAAAVAAAPIAYPQTRRDNVVEDHFGQKVADPYRWLENDVREDRQVAAWVEAQNKVTGAYLDSLPGRDLFRARLKQLFDHERFTVPIKRGGRYFYRRNSGLQNQAVLYVRDSLNGPERVLIDPNSWSKDGADALAELSVSSDGRRMAYAVQEGGGDKRTFRVLDVDSGKTLADEVHWARFTTIEWLKDGSGFFYSRFPATTAFQSLAHNHSIYFHKVGTPQSQDRLVHATPDEPKTAHYSGITDDGRYLTIVSDNGSIQPKLGIVDLKSRDWKVRHLAGDYNSSWFYVGNVGTKFYIATSEGAERFKLVSMDIAAADPVATDVVPEQEATLKSGRLIGDTLLLSYLVDVKSEVRRFTLDGKPAGVIPLPGMGVAGEISGSASDPETFFEFSSFNIPKTIYRYDAAANTVTPWASPEVKADLDKIVVEQRFYHSKDGTRVPMFVVRRKDVTGPAPTILYGYGGYTLVFPPEFSEEKLAWVEQGGIYAVAHIRGGGEYGEAWHDAGRLHKKQNVFDDFIAAGEYLKAQKITPAKGLAIQGESNGGMLIGAVVNQRPDLFEAALPMVGVQDMLRFHKFTNGIFWTTEYGSPELEADFRNLYRYSPYHNIRSGVTYPAILAVTADTDDRVIPGHTFKYTAALQAADIGPRPHLVRIETRAGHGRGKPVDKIVEETADMWAFAAKWTGLPIEPVE</sequence>
<reference evidence="10" key="1">
    <citation type="submission" date="2015-11" db="EMBL/GenBank/DDBJ databases">
        <title>Complete genome sequence of a polyethylene-glycol degrader Sphingopyxis macrogoltabida 203N (NBRC 111659).</title>
        <authorList>
            <person name="Yoshiyuki O."/>
            <person name="Shouta N."/>
            <person name="Nagata Y."/>
            <person name="Numata M."/>
            <person name="Tsuchikane K."/>
            <person name="Hosoyama A."/>
            <person name="Yamazoe A."/>
            <person name="Tsuda M."/>
            <person name="Fujita N."/>
            <person name="Kawai F."/>
        </authorList>
    </citation>
    <scope>NUCLEOTIDE SEQUENCE [LARGE SCALE GENOMIC DNA]</scope>
    <source>
        <strain evidence="10">203N</strain>
    </source>
</reference>
<dbReference type="Gene3D" id="2.130.10.120">
    <property type="entry name" value="Prolyl oligopeptidase, N-terminal domain"/>
    <property type="match status" value="1"/>
</dbReference>
<evidence type="ECO:0000259" key="8">
    <source>
        <dbReference type="Pfam" id="PF02897"/>
    </source>
</evidence>
<keyword evidence="6" id="KW-0720">Serine protease</keyword>
<evidence type="ECO:0000256" key="2">
    <source>
        <dbReference type="ARBA" id="ARBA00005228"/>
    </source>
</evidence>
<dbReference type="InterPro" id="IPR051167">
    <property type="entry name" value="Prolyl_oligopep/macrocyclase"/>
</dbReference>
<evidence type="ECO:0000313" key="9">
    <source>
        <dbReference type="EMBL" id="AMU91453.1"/>
    </source>
</evidence>
<gene>
    <name evidence="9" type="ORF">ATM17_20770</name>
</gene>
<dbReference type="Proteomes" id="UP000076088">
    <property type="component" value="Chromosome"/>
</dbReference>
<comment type="catalytic activity">
    <reaction evidence="1">
        <text>Hydrolysis of Pro-|-Xaa &gt;&gt; Ala-|-Xaa in oligopeptides.</text>
        <dbReference type="EC" id="3.4.21.26"/>
    </reaction>
</comment>
<dbReference type="Pfam" id="PF02897">
    <property type="entry name" value="Peptidase_S9_N"/>
    <property type="match status" value="1"/>
</dbReference>
<evidence type="ECO:0000256" key="3">
    <source>
        <dbReference type="ARBA" id="ARBA00011897"/>
    </source>
</evidence>
<evidence type="ECO:0000256" key="4">
    <source>
        <dbReference type="ARBA" id="ARBA00022670"/>
    </source>
</evidence>
<dbReference type="InterPro" id="IPR002470">
    <property type="entry name" value="Peptidase_S9A"/>
</dbReference>
<dbReference type="Pfam" id="PF00326">
    <property type="entry name" value="Peptidase_S9"/>
    <property type="match status" value="1"/>
</dbReference>
<dbReference type="SUPFAM" id="SSF53474">
    <property type="entry name" value="alpha/beta-Hydrolases"/>
    <property type="match status" value="1"/>
</dbReference>
<dbReference type="AlphaFoldDB" id="A0AAC9FGF4"/>
<dbReference type="GO" id="GO:0006508">
    <property type="term" value="P:proteolysis"/>
    <property type="evidence" value="ECO:0007669"/>
    <property type="project" value="UniProtKB-KW"/>
</dbReference>
<dbReference type="PANTHER" id="PTHR42881">
    <property type="entry name" value="PROLYL ENDOPEPTIDASE"/>
    <property type="match status" value="1"/>
</dbReference>